<feature type="compositionally biased region" description="Basic and acidic residues" evidence="1">
    <location>
        <begin position="42"/>
        <end position="55"/>
    </location>
</feature>
<sequence>MSTKPDSQPTIPKAKRSQATTKAKNDQKKPPVDFLWINAQEEDPRDRDASREKQAFIRARHHRLKKESQMRSLKTSMQQRPAESDSIPSEAASRDHTSDDSSSQKSQNDRFLITQPPVLCQSLEACISMAFPYLSRPTNQSMTLYLQHYQVHATKLCFPLGDNQITFRYLQMALNYPALVQILLSTSAFHRATVHYVSGAPPQIIQSSTQDAIRLRSETIKSLQGILIKPYEFYSEATLRVIAHIMCVEAAEANVLAVRAHEKAIKKIIDARGGLNNLGYDALSILYVCDLMRGLINEHPVQLNKSWKWEFKVHRECSFLREDFDIKTFVGRRFFNSPWSSDLHSELVSTLRSLQTLVSLYENVNSSSWKQTRMDNDGLLLLNHELLSLAHDRSLPAFQDTLRLAVLIYTVIRIRGFGGMPCADIFVATLRKSLQKSFASLETTAPDLLLWILFIGSLASRGRNCHTWVLQSLREVATELSLEKWDCAVVVLQEYFFVCRPSDGAVKEMWKSAFQQRLMRVVEE</sequence>
<dbReference type="Pfam" id="PF11951">
    <property type="entry name" value="Fungal_trans_2"/>
    <property type="match status" value="1"/>
</dbReference>
<comment type="caution">
    <text evidence="2">The sequence shown here is derived from an EMBL/GenBank/DDBJ whole genome shotgun (WGS) entry which is preliminary data.</text>
</comment>
<dbReference type="InterPro" id="IPR021858">
    <property type="entry name" value="Fun_TF"/>
</dbReference>
<reference evidence="2" key="2">
    <citation type="journal article" date="2023" name="IMA Fungus">
        <title>Comparative genomic study of the Penicillium genus elucidates a diverse pangenome and 15 lateral gene transfer events.</title>
        <authorList>
            <person name="Petersen C."/>
            <person name="Sorensen T."/>
            <person name="Nielsen M.R."/>
            <person name="Sondergaard T.E."/>
            <person name="Sorensen J.L."/>
            <person name="Fitzpatrick D.A."/>
            <person name="Frisvad J.C."/>
            <person name="Nielsen K.L."/>
        </authorList>
    </citation>
    <scope>NUCLEOTIDE SEQUENCE</scope>
    <source>
        <strain evidence="2">IBT 29864</strain>
    </source>
</reference>
<reference evidence="2" key="1">
    <citation type="submission" date="2022-11" db="EMBL/GenBank/DDBJ databases">
        <authorList>
            <person name="Petersen C."/>
        </authorList>
    </citation>
    <scope>NUCLEOTIDE SEQUENCE</scope>
    <source>
        <strain evidence="2">IBT 29864</strain>
    </source>
</reference>
<protein>
    <submittedName>
        <fullName evidence="2">Uncharacterized protein</fullName>
    </submittedName>
</protein>
<dbReference type="RefSeq" id="XP_056554015.1">
    <property type="nucleotide sequence ID" value="XM_056701952.1"/>
</dbReference>
<keyword evidence="3" id="KW-1185">Reference proteome</keyword>
<dbReference type="Proteomes" id="UP001147782">
    <property type="component" value="Unassembled WGS sequence"/>
</dbReference>
<dbReference type="EMBL" id="JAPZBS010000007">
    <property type="protein sequence ID" value="KAJ5369273.1"/>
    <property type="molecule type" value="Genomic_DNA"/>
</dbReference>
<dbReference type="PANTHER" id="PTHR37540">
    <property type="entry name" value="TRANSCRIPTION FACTOR (ACR-2), PUTATIVE-RELATED-RELATED"/>
    <property type="match status" value="1"/>
</dbReference>
<dbReference type="GeneID" id="81441131"/>
<dbReference type="PANTHER" id="PTHR37540:SF5">
    <property type="entry name" value="TRANSCRIPTION FACTOR DOMAIN-CONTAINING PROTEIN"/>
    <property type="match status" value="1"/>
</dbReference>
<proteinExistence type="predicted"/>
<evidence type="ECO:0000313" key="2">
    <source>
        <dbReference type="EMBL" id="KAJ5369273.1"/>
    </source>
</evidence>
<feature type="region of interest" description="Disordered" evidence="1">
    <location>
        <begin position="1"/>
        <end position="110"/>
    </location>
</feature>
<dbReference type="OrthoDB" id="3469225at2759"/>
<evidence type="ECO:0000313" key="3">
    <source>
        <dbReference type="Proteomes" id="UP001147782"/>
    </source>
</evidence>
<dbReference type="AlphaFoldDB" id="A0A9W9RZH9"/>
<feature type="compositionally biased region" description="Polar residues" evidence="1">
    <location>
        <begin position="70"/>
        <end position="81"/>
    </location>
</feature>
<name>A0A9W9RZH9_9EURO</name>
<organism evidence="2 3">
    <name type="scientific">Penicillium cataractarum</name>
    <dbReference type="NCBI Taxonomy" id="2100454"/>
    <lineage>
        <taxon>Eukaryota</taxon>
        <taxon>Fungi</taxon>
        <taxon>Dikarya</taxon>
        <taxon>Ascomycota</taxon>
        <taxon>Pezizomycotina</taxon>
        <taxon>Eurotiomycetes</taxon>
        <taxon>Eurotiomycetidae</taxon>
        <taxon>Eurotiales</taxon>
        <taxon>Aspergillaceae</taxon>
        <taxon>Penicillium</taxon>
    </lineage>
</organism>
<gene>
    <name evidence="2" type="ORF">N7496_009033</name>
</gene>
<evidence type="ECO:0000256" key="1">
    <source>
        <dbReference type="SAM" id="MobiDB-lite"/>
    </source>
</evidence>
<feature type="compositionally biased region" description="Polar residues" evidence="1">
    <location>
        <begin position="1"/>
        <end position="10"/>
    </location>
</feature>
<accession>A0A9W9RZH9</accession>